<dbReference type="Pfam" id="PF00441">
    <property type="entry name" value="Acyl-CoA_dh_1"/>
    <property type="match status" value="1"/>
</dbReference>
<feature type="domain" description="Acyl-CoA dehydrogenase/oxidase C-terminal" evidence="9">
    <location>
        <begin position="231"/>
        <end position="378"/>
    </location>
</feature>
<keyword evidence="4 8" id="KW-0274">FAD</keyword>
<proteinExistence type="inferred from homology"/>
<evidence type="ECO:0000259" key="11">
    <source>
        <dbReference type="Pfam" id="PF02771"/>
    </source>
</evidence>
<comment type="cofactor">
    <cofactor evidence="1 8">
        <name>FAD</name>
        <dbReference type="ChEBI" id="CHEBI:57692"/>
    </cofactor>
</comment>
<dbReference type="Gene3D" id="2.40.110.10">
    <property type="entry name" value="Butyryl-CoA Dehydrogenase, subunit A, domain 2"/>
    <property type="match status" value="1"/>
</dbReference>
<dbReference type="RefSeq" id="WP_163635249.1">
    <property type="nucleotide sequence ID" value="NZ_JAAAMI010000004.1"/>
</dbReference>
<evidence type="ECO:0000256" key="7">
    <source>
        <dbReference type="ARBA" id="ARBA00072305"/>
    </source>
</evidence>
<keyword evidence="13" id="KW-1185">Reference proteome</keyword>
<evidence type="ECO:0000256" key="1">
    <source>
        <dbReference type="ARBA" id="ARBA00001974"/>
    </source>
</evidence>
<evidence type="ECO:0000256" key="2">
    <source>
        <dbReference type="ARBA" id="ARBA00009347"/>
    </source>
</evidence>
<evidence type="ECO:0000256" key="4">
    <source>
        <dbReference type="ARBA" id="ARBA00022827"/>
    </source>
</evidence>
<evidence type="ECO:0000259" key="10">
    <source>
        <dbReference type="Pfam" id="PF02770"/>
    </source>
</evidence>
<dbReference type="InterPro" id="IPR009100">
    <property type="entry name" value="AcylCoA_DH/oxidase_NM_dom_sf"/>
</dbReference>
<evidence type="ECO:0000259" key="9">
    <source>
        <dbReference type="Pfam" id="PF00441"/>
    </source>
</evidence>
<feature type="domain" description="Acyl-CoA oxidase/dehydrogenase middle" evidence="10">
    <location>
        <begin position="122"/>
        <end position="217"/>
    </location>
</feature>
<dbReference type="EMBL" id="JAAAMI010000004">
    <property type="protein sequence ID" value="NDV43809.1"/>
    <property type="molecule type" value="Genomic_DNA"/>
</dbReference>
<reference evidence="12 13" key="1">
    <citation type="submission" date="2020-01" db="EMBL/GenBank/DDBJ databases">
        <title>Muricauda sediminis sp.nov. 40Bstr401.</title>
        <authorList>
            <person name="Xue Z."/>
            <person name="Zhu S."/>
            <person name="Ren N."/>
            <person name="Chen T."/>
            <person name="Chen X."/>
            <person name="Chen J."/>
            <person name="Yang J."/>
        </authorList>
    </citation>
    <scope>NUCLEOTIDE SEQUENCE [LARGE SCALE GENOMIC DNA]</scope>
    <source>
        <strain evidence="12 13">40Bstr401</strain>
    </source>
</reference>
<dbReference type="SUPFAM" id="SSF47203">
    <property type="entry name" value="Acyl-CoA dehydrogenase C-terminal domain-like"/>
    <property type="match status" value="1"/>
</dbReference>
<evidence type="ECO:0000313" key="13">
    <source>
        <dbReference type="Proteomes" id="UP000468707"/>
    </source>
</evidence>
<dbReference type="FunFam" id="1.10.540.10:FF:000002">
    <property type="entry name" value="Acyl-CoA dehydrogenase FadE19"/>
    <property type="match status" value="1"/>
</dbReference>
<evidence type="ECO:0000256" key="3">
    <source>
        <dbReference type="ARBA" id="ARBA00022630"/>
    </source>
</evidence>
<keyword evidence="3 8" id="KW-0285">Flavoprotein</keyword>
<dbReference type="FunFam" id="1.20.140.10:FF:000004">
    <property type="entry name" value="Acyl-CoA dehydrogenase FadE25"/>
    <property type="match status" value="1"/>
</dbReference>
<dbReference type="InterPro" id="IPR013786">
    <property type="entry name" value="AcylCoA_DH/ox_N"/>
</dbReference>
<dbReference type="InterPro" id="IPR037069">
    <property type="entry name" value="AcylCoA_DH/ox_N_sf"/>
</dbReference>
<dbReference type="PROSITE" id="PS00073">
    <property type="entry name" value="ACYL_COA_DH_2"/>
    <property type="match status" value="1"/>
</dbReference>
<dbReference type="SUPFAM" id="SSF56645">
    <property type="entry name" value="Acyl-CoA dehydrogenase NM domain-like"/>
    <property type="match status" value="1"/>
</dbReference>
<dbReference type="FunFam" id="2.40.110.10:FF:000001">
    <property type="entry name" value="Acyl-CoA dehydrogenase, mitochondrial"/>
    <property type="match status" value="1"/>
</dbReference>
<evidence type="ECO:0000313" key="12">
    <source>
        <dbReference type="EMBL" id="NDV43809.1"/>
    </source>
</evidence>
<keyword evidence="5 8" id="KW-0560">Oxidoreductase</keyword>
<dbReference type="Pfam" id="PF02770">
    <property type="entry name" value="Acyl-CoA_dh_M"/>
    <property type="match status" value="1"/>
</dbReference>
<dbReference type="GO" id="GO:0003995">
    <property type="term" value="F:acyl-CoA dehydrogenase activity"/>
    <property type="evidence" value="ECO:0007669"/>
    <property type="project" value="InterPro"/>
</dbReference>
<accession>A0A6I5KVP7</accession>
<dbReference type="Gene3D" id="1.10.540.10">
    <property type="entry name" value="Acyl-CoA dehydrogenase/oxidase, N-terminal domain"/>
    <property type="match status" value="1"/>
</dbReference>
<gene>
    <name evidence="12" type="ORF">GTK07_10785</name>
</gene>
<dbReference type="GO" id="GO:0050660">
    <property type="term" value="F:flavin adenine dinucleotide binding"/>
    <property type="evidence" value="ECO:0007669"/>
    <property type="project" value="InterPro"/>
</dbReference>
<name>A0A6I5KVP7_9FLAO</name>
<feature type="domain" description="Acyl-CoA dehydrogenase/oxidase N-terminal" evidence="11">
    <location>
        <begin position="6"/>
        <end position="118"/>
    </location>
</feature>
<dbReference type="Gene3D" id="1.20.140.10">
    <property type="entry name" value="Butyryl-CoA Dehydrogenase, subunit A, domain 3"/>
    <property type="match status" value="1"/>
</dbReference>
<sequence length="380" mass="41463">MDFTLSEEQLMIKQAAKDFAQTELLPGVIERDETQTFPDALVQKMGQLGFLGMMVNEKYGGSGLDTLSYVLAMEELSKVDASASVMVSVNNSLVCWGLETFGTEAQKEKYLTRLASGEIIGAFCLSEPEAGSDATSQKTTAIDKGDHYILNGTKNWITNGNRAEVYLVIAQTHIEKGHHGINALIVEKGMEGFEVGPKENKLGIRGSDTHSLLFNDVKVPKENRIGEDGFGFKFAMKTLAGGRIGIAAQALGIAAGAYELALQYSKQRKAFGTEIANHQAIAFKLADMHTKIQAARHLVYQAACDKDAKNDYTLSGAMAKLYASEVAMETAVEAVQIHGGNGFVKDYHVERFMRDAKITQIYEGTSEIQKIVISRSILKD</sequence>
<comment type="caution">
    <text evidence="12">The sequence shown here is derived from an EMBL/GenBank/DDBJ whole genome shotgun (WGS) entry which is preliminary data.</text>
</comment>
<dbReference type="EC" id="1.3.8.10" evidence="6"/>
<evidence type="ECO:0000256" key="6">
    <source>
        <dbReference type="ARBA" id="ARBA00066362"/>
    </source>
</evidence>
<dbReference type="PROSITE" id="PS00072">
    <property type="entry name" value="ACYL_COA_DH_1"/>
    <property type="match status" value="1"/>
</dbReference>
<evidence type="ECO:0000256" key="5">
    <source>
        <dbReference type="ARBA" id="ARBA00023002"/>
    </source>
</evidence>
<protein>
    <recommendedName>
        <fullName evidence="7">Cyclohex-1-ene-1-carbonyl-CoA dehydrogenase</fullName>
        <ecNumber evidence="6">1.3.8.10</ecNumber>
    </recommendedName>
</protein>
<dbReference type="AlphaFoldDB" id="A0A6I5KVP7"/>
<dbReference type="PANTHER" id="PTHR43884:SF12">
    <property type="entry name" value="ISOVALERYL-COA DEHYDROGENASE, MITOCHONDRIAL-RELATED"/>
    <property type="match status" value="1"/>
</dbReference>
<dbReference type="InterPro" id="IPR006091">
    <property type="entry name" value="Acyl-CoA_Oxase/DH_mid-dom"/>
</dbReference>
<evidence type="ECO:0000256" key="8">
    <source>
        <dbReference type="RuleBase" id="RU362125"/>
    </source>
</evidence>
<comment type="similarity">
    <text evidence="2 8">Belongs to the acyl-CoA dehydrogenase family.</text>
</comment>
<dbReference type="InterPro" id="IPR006089">
    <property type="entry name" value="Acyl-CoA_DH_CS"/>
</dbReference>
<dbReference type="InterPro" id="IPR036250">
    <property type="entry name" value="AcylCo_DH-like_C"/>
</dbReference>
<dbReference type="Proteomes" id="UP000468707">
    <property type="component" value="Unassembled WGS sequence"/>
</dbReference>
<dbReference type="PIRSF" id="PIRSF016578">
    <property type="entry name" value="HsaA"/>
    <property type="match status" value="1"/>
</dbReference>
<organism evidence="12 13">
    <name type="scientific">Flagellimonas sediminis</name>
    <dbReference type="NCBI Taxonomy" id="2696468"/>
    <lineage>
        <taxon>Bacteria</taxon>
        <taxon>Pseudomonadati</taxon>
        <taxon>Bacteroidota</taxon>
        <taxon>Flavobacteriia</taxon>
        <taxon>Flavobacteriales</taxon>
        <taxon>Flavobacteriaceae</taxon>
        <taxon>Flagellimonas</taxon>
    </lineage>
</organism>
<dbReference type="CDD" id="cd01158">
    <property type="entry name" value="SCAD_SBCAD"/>
    <property type="match status" value="1"/>
</dbReference>
<dbReference type="PANTHER" id="PTHR43884">
    <property type="entry name" value="ACYL-COA DEHYDROGENASE"/>
    <property type="match status" value="1"/>
</dbReference>
<dbReference type="InterPro" id="IPR046373">
    <property type="entry name" value="Acyl-CoA_Oxase/DH_mid-dom_sf"/>
</dbReference>
<dbReference type="InterPro" id="IPR009075">
    <property type="entry name" value="AcylCo_DH/oxidase_C"/>
</dbReference>
<dbReference type="Pfam" id="PF02771">
    <property type="entry name" value="Acyl-CoA_dh_N"/>
    <property type="match status" value="1"/>
</dbReference>